<protein>
    <submittedName>
        <fullName evidence="1">Uncharacterized protein</fullName>
    </submittedName>
</protein>
<dbReference type="Proteomes" id="UP000823388">
    <property type="component" value="Chromosome 2N"/>
</dbReference>
<dbReference type="EMBL" id="CM029040">
    <property type="protein sequence ID" value="KAG2635740.1"/>
    <property type="molecule type" value="Genomic_DNA"/>
</dbReference>
<accession>A0A8T0VKK0</accession>
<name>A0A8T0VKK0_PANVG</name>
<reference evidence="1" key="1">
    <citation type="submission" date="2020-05" db="EMBL/GenBank/DDBJ databases">
        <title>WGS assembly of Panicum virgatum.</title>
        <authorList>
            <person name="Lovell J.T."/>
            <person name="Jenkins J."/>
            <person name="Shu S."/>
            <person name="Juenger T.E."/>
            <person name="Schmutz J."/>
        </authorList>
    </citation>
    <scope>NUCLEOTIDE SEQUENCE</scope>
    <source>
        <strain evidence="1">AP13</strain>
    </source>
</reference>
<comment type="caution">
    <text evidence="1">The sequence shown here is derived from an EMBL/GenBank/DDBJ whole genome shotgun (WGS) entry which is preliminary data.</text>
</comment>
<keyword evidence="2" id="KW-1185">Reference proteome</keyword>
<organism evidence="1 2">
    <name type="scientific">Panicum virgatum</name>
    <name type="common">Blackwell switchgrass</name>
    <dbReference type="NCBI Taxonomy" id="38727"/>
    <lineage>
        <taxon>Eukaryota</taxon>
        <taxon>Viridiplantae</taxon>
        <taxon>Streptophyta</taxon>
        <taxon>Embryophyta</taxon>
        <taxon>Tracheophyta</taxon>
        <taxon>Spermatophyta</taxon>
        <taxon>Magnoliopsida</taxon>
        <taxon>Liliopsida</taxon>
        <taxon>Poales</taxon>
        <taxon>Poaceae</taxon>
        <taxon>PACMAD clade</taxon>
        <taxon>Panicoideae</taxon>
        <taxon>Panicodae</taxon>
        <taxon>Paniceae</taxon>
        <taxon>Panicinae</taxon>
        <taxon>Panicum</taxon>
        <taxon>Panicum sect. Hiantes</taxon>
    </lineage>
</organism>
<evidence type="ECO:0000313" key="2">
    <source>
        <dbReference type="Proteomes" id="UP000823388"/>
    </source>
</evidence>
<evidence type="ECO:0000313" key="1">
    <source>
        <dbReference type="EMBL" id="KAG2635740.1"/>
    </source>
</evidence>
<gene>
    <name evidence="1" type="ORF">PVAP13_2NG380600</name>
</gene>
<dbReference type="AlphaFoldDB" id="A0A8T0VKK0"/>
<sequence>MKPPRSKFWLCPWPPGWLEASASSWPKHEMLMLVRICGEFDRKFKDLLWNEVANLHLWKEETRGLHEQCSWCQEDR</sequence>
<proteinExistence type="predicted"/>